<dbReference type="Gene3D" id="1.10.533.10">
    <property type="entry name" value="Death Domain, Fas"/>
    <property type="match status" value="1"/>
</dbReference>
<sequence length="105" mass="12477">FYSSAQTMPFELLPGYLEELPEDELKKFKYNLIHLVHEKYQRIPRGQLELLDRMGIADIMIRSYGEVGALHVMLEILKRMNLNNLVQKLNKDLKKCNLKPLHLYY</sequence>
<dbReference type="PROSITE" id="PS50824">
    <property type="entry name" value="DAPIN"/>
    <property type="match status" value="1"/>
</dbReference>
<evidence type="ECO:0000259" key="1">
    <source>
        <dbReference type="PROSITE" id="PS50824"/>
    </source>
</evidence>
<protein>
    <recommendedName>
        <fullName evidence="1">Pyrin domain-containing protein</fullName>
    </recommendedName>
</protein>
<reference evidence="2" key="1">
    <citation type="submission" date="2025-08" db="UniProtKB">
        <authorList>
            <consortium name="Ensembl"/>
        </authorList>
    </citation>
    <scope>IDENTIFICATION</scope>
</reference>
<dbReference type="Pfam" id="PF02758">
    <property type="entry name" value="PYRIN"/>
    <property type="match status" value="1"/>
</dbReference>
<dbReference type="Proteomes" id="UP000261540">
    <property type="component" value="Unplaced"/>
</dbReference>
<organism evidence="2 3">
    <name type="scientific">Paramormyrops kingsleyae</name>
    <dbReference type="NCBI Taxonomy" id="1676925"/>
    <lineage>
        <taxon>Eukaryota</taxon>
        <taxon>Metazoa</taxon>
        <taxon>Chordata</taxon>
        <taxon>Craniata</taxon>
        <taxon>Vertebrata</taxon>
        <taxon>Euteleostomi</taxon>
        <taxon>Actinopterygii</taxon>
        <taxon>Neopterygii</taxon>
        <taxon>Teleostei</taxon>
        <taxon>Osteoglossocephala</taxon>
        <taxon>Osteoglossomorpha</taxon>
        <taxon>Osteoglossiformes</taxon>
        <taxon>Mormyridae</taxon>
        <taxon>Paramormyrops</taxon>
    </lineage>
</organism>
<dbReference type="AlphaFoldDB" id="A0A3B3QWG4"/>
<proteinExistence type="predicted"/>
<dbReference type="CDD" id="cd08321">
    <property type="entry name" value="Pyrin_ASC-like"/>
    <property type="match status" value="1"/>
</dbReference>
<reference evidence="2" key="2">
    <citation type="submission" date="2025-09" db="UniProtKB">
        <authorList>
            <consortium name="Ensembl"/>
        </authorList>
    </citation>
    <scope>IDENTIFICATION</scope>
</reference>
<accession>A0A3B3QWG4</accession>
<dbReference type="SUPFAM" id="SSF47986">
    <property type="entry name" value="DEATH domain"/>
    <property type="match status" value="1"/>
</dbReference>
<dbReference type="InterPro" id="IPR004020">
    <property type="entry name" value="DAPIN"/>
</dbReference>
<feature type="domain" description="Pyrin" evidence="1">
    <location>
        <begin position="5"/>
        <end position="95"/>
    </location>
</feature>
<evidence type="ECO:0000313" key="3">
    <source>
        <dbReference type="Proteomes" id="UP000261540"/>
    </source>
</evidence>
<evidence type="ECO:0000313" key="2">
    <source>
        <dbReference type="Ensembl" id="ENSPKIP00000010927.1"/>
    </source>
</evidence>
<keyword evidence="3" id="KW-1185">Reference proteome</keyword>
<dbReference type="GeneTree" id="ENSGT00940000177436"/>
<dbReference type="SMART" id="SM01289">
    <property type="entry name" value="PYRIN"/>
    <property type="match status" value="1"/>
</dbReference>
<name>A0A3B3QWG4_9TELE</name>
<dbReference type="InterPro" id="IPR011029">
    <property type="entry name" value="DEATH-like_dom_sf"/>
</dbReference>
<dbReference type="Ensembl" id="ENSPKIT00000035065.1">
    <property type="protein sequence ID" value="ENSPKIP00000010927.1"/>
    <property type="gene ID" value="ENSPKIG00000025452.1"/>
</dbReference>